<dbReference type="GeneID" id="93588851"/>
<gene>
    <name evidence="3" type="ORF">DFL_006540</name>
</gene>
<sequence>MISKNLFLLSLVASINAIPVPNPQTPDYRTLDTCPTNGAIVCSPDGSKFYLCNFGRAVPMGSVAAGTYCKGGKIVTIGASVAPTPEPEPIQSTKPTEFPVLTYTSAELVMTTPPAVTPTEAPTNPKPEPEKDEVTSTITYTQEITSKSTSTVLVTVTGTPSAPSETVSPQPQSTYPPSTSGIVITEEIIIKTGPDSVSCPRNNENKDVAPEECATAEQATPFITEAFEQYGIKTIGEAASILSLMMYETGDFQFNTNHFGIEGKYPRLGQGTRNQMSPNFIVQYAQTFGSTDSIKPGITPENINSQTDEVKNKVLALVLGDDKTWASGAWFYKTYPPCAAVMPDLQKIPVSIAAWENYIVKCVETGELEKRLPSFKRAVEAFGGTVTA</sequence>
<feature type="compositionally biased region" description="Low complexity" evidence="1">
    <location>
        <begin position="168"/>
        <end position="179"/>
    </location>
</feature>
<evidence type="ECO:0000313" key="3">
    <source>
        <dbReference type="EMBL" id="RVD82106.1"/>
    </source>
</evidence>
<reference evidence="3 4" key="1">
    <citation type="submission" date="2019-01" db="EMBL/GenBank/DDBJ databases">
        <title>Intercellular communication is required for trap formation in the nematode-trapping fungus Duddingtonia flagrans.</title>
        <authorList>
            <person name="Youssar L."/>
            <person name="Wernet V."/>
            <person name="Hensel N."/>
            <person name="Hildebrandt H.-G."/>
            <person name="Fischer R."/>
        </authorList>
    </citation>
    <scope>NUCLEOTIDE SEQUENCE [LARGE SCALE GENOMIC DNA]</scope>
    <source>
        <strain evidence="3 4">CBS H-5679</strain>
    </source>
</reference>
<organism evidence="3 4">
    <name type="scientific">Arthrobotrys flagrans</name>
    <name type="common">Nematode-trapping fungus</name>
    <name type="synonym">Trichothecium flagrans</name>
    <dbReference type="NCBI Taxonomy" id="97331"/>
    <lineage>
        <taxon>Eukaryota</taxon>
        <taxon>Fungi</taxon>
        <taxon>Dikarya</taxon>
        <taxon>Ascomycota</taxon>
        <taxon>Pezizomycotina</taxon>
        <taxon>Orbiliomycetes</taxon>
        <taxon>Orbiliales</taxon>
        <taxon>Orbiliaceae</taxon>
        <taxon>Arthrobotrys</taxon>
    </lineage>
</organism>
<evidence type="ECO:0000256" key="1">
    <source>
        <dbReference type="SAM" id="MobiDB-lite"/>
    </source>
</evidence>
<dbReference type="OrthoDB" id="2349272at2759"/>
<feature type="region of interest" description="Disordered" evidence="1">
    <location>
        <begin position="157"/>
        <end position="179"/>
    </location>
</feature>
<dbReference type="Proteomes" id="UP000283090">
    <property type="component" value="Unassembled WGS sequence"/>
</dbReference>
<feature type="signal peptide" evidence="2">
    <location>
        <begin position="1"/>
        <end position="17"/>
    </location>
</feature>
<keyword evidence="2" id="KW-0732">Signal</keyword>
<dbReference type="STRING" id="97331.A0A436ZTM2"/>
<protein>
    <submittedName>
        <fullName evidence="3">Uncharacterized protein</fullName>
    </submittedName>
</protein>
<feature type="chain" id="PRO_5019085390" evidence="2">
    <location>
        <begin position="18"/>
        <end position="388"/>
    </location>
</feature>
<name>A0A436ZTM2_ARTFL</name>
<dbReference type="VEuPathDB" id="FungiDB:DFL_006540"/>
<evidence type="ECO:0000256" key="2">
    <source>
        <dbReference type="SAM" id="SignalP"/>
    </source>
</evidence>
<feature type="region of interest" description="Disordered" evidence="1">
    <location>
        <begin position="114"/>
        <end position="134"/>
    </location>
</feature>
<dbReference type="RefSeq" id="XP_067487650.1">
    <property type="nucleotide sequence ID" value="XM_067635988.1"/>
</dbReference>
<evidence type="ECO:0000313" key="4">
    <source>
        <dbReference type="Proteomes" id="UP000283090"/>
    </source>
</evidence>
<dbReference type="EMBL" id="SAEB01000009">
    <property type="protein sequence ID" value="RVD82106.1"/>
    <property type="molecule type" value="Genomic_DNA"/>
</dbReference>
<feature type="compositionally biased region" description="Low complexity" evidence="1">
    <location>
        <begin position="114"/>
        <end position="123"/>
    </location>
</feature>
<dbReference type="AlphaFoldDB" id="A0A436ZTM2"/>
<keyword evidence="4" id="KW-1185">Reference proteome</keyword>
<proteinExistence type="predicted"/>
<comment type="caution">
    <text evidence="3">The sequence shown here is derived from an EMBL/GenBank/DDBJ whole genome shotgun (WGS) entry which is preliminary data.</text>
</comment>
<accession>A0A436ZTM2</accession>